<sequence length="113" mass="13135">MNLLSGSTWKGAKLRIGEAKPDYKAHHERETNPPPPTPRPKLSAEARRRARLKFRLRERRLLGGTQGKQLKDISTITSYTVSKHKGWRRTPLDHLVRPMRMRPLRPLPSLRTK</sequence>
<protein>
    <submittedName>
        <fullName evidence="2">Uncharacterized protein</fullName>
    </submittedName>
</protein>
<evidence type="ECO:0000313" key="3">
    <source>
        <dbReference type="Proteomes" id="UP000044841"/>
    </source>
</evidence>
<dbReference type="EMBL" id="CYGV01001197">
    <property type="protein sequence ID" value="CUA70790.1"/>
    <property type="molecule type" value="Genomic_DNA"/>
</dbReference>
<evidence type="ECO:0000256" key="1">
    <source>
        <dbReference type="SAM" id="MobiDB-lite"/>
    </source>
</evidence>
<gene>
    <name evidence="2" type="ORF">RSOLAG22IIIB_09127</name>
</gene>
<keyword evidence="3" id="KW-1185">Reference proteome</keyword>
<dbReference type="Proteomes" id="UP000044841">
    <property type="component" value="Unassembled WGS sequence"/>
</dbReference>
<dbReference type="AlphaFoldDB" id="A0A0K6FWZ3"/>
<reference evidence="2 3" key="1">
    <citation type="submission" date="2015-07" db="EMBL/GenBank/DDBJ databases">
        <authorList>
            <person name="Noorani M."/>
        </authorList>
    </citation>
    <scope>NUCLEOTIDE SEQUENCE [LARGE SCALE GENOMIC DNA]</scope>
    <source>
        <strain evidence="2">BBA 69670</strain>
    </source>
</reference>
<accession>A0A0K6FWZ3</accession>
<feature type="compositionally biased region" description="Basic and acidic residues" evidence="1">
    <location>
        <begin position="15"/>
        <end position="31"/>
    </location>
</feature>
<proteinExistence type="predicted"/>
<name>A0A0K6FWZ3_9AGAM</name>
<feature type="region of interest" description="Disordered" evidence="1">
    <location>
        <begin position="1"/>
        <end position="47"/>
    </location>
</feature>
<organism evidence="2 3">
    <name type="scientific">Rhizoctonia solani</name>
    <dbReference type="NCBI Taxonomy" id="456999"/>
    <lineage>
        <taxon>Eukaryota</taxon>
        <taxon>Fungi</taxon>
        <taxon>Dikarya</taxon>
        <taxon>Basidiomycota</taxon>
        <taxon>Agaricomycotina</taxon>
        <taxon>Agaricomycetes</taxon>
        <taxon>Cantharellales</taxon>
        <taxon>Ceratobasidiaceae</taxon>
        <taxon>Rhizoctonia</taxon>
    </lineage>
</organism>
<evidence type="ECO:0000313" key="2">
    <source>
        <dbReference type="EMBL" id="CUA70790.1"/>
    </source>
</evidence>